<dbReference type="PIRSF" id="PIRSF018266">
    <property type="entry name" value="FecR"/>
    <property type="match status" value="1"/>
</dbReference>
<comment type="caution">
    <text evidence="4">The sequence shown here is derived from an EMBL/GenBank/DDBJ whole genome shotgun (WGS) entry which is preliminary data.</text>
</comment>
<dbReference type="Pfam" id="PF04773">
    <property type="entry name" value="FecR"/>
    <property type="match status" value="1"/>
</dbReference>
<dbReference type="PANTHER" id="PTHR30273">
    <property type="entry name" value="PERIPLASMIC SIGNAL SENSOR AND SIGMA FACTOR ACTIVATOR FECR-RELATED"/>
    <property type="match status" value="1"/>
</dbReference>
<dbReference type="InterPro" id="IPR032508">
    <property type="entry name" value="FecR_C"/>
</dbReference>
<keyword evidence="1" id="KW-1133">Transmembrane helix</keyword>
<dbReference type="PANTHER" id="PTHR30273:SF2">
    <property type="entry name" value="PROTEIN FECR"/>
    <property type="match status" value="1"/>
</dbReference>
<dbReference type="InterPro" id="IPR006860">
    <property type="entry name" value="FecR"/>
</dbReference>
<gene>
    <name evidence="4" type="ORF">FAM09_14030</name>
</gene>
<feature type="domain" description="Protein FecR C-terminal" evidence="3">
    <location>
        <begin position="292"/>
        <end position="360"/>
    </location>
</feature>
<proteinExistence type="predicted"/>
<evidence type="ECO:0000313" key="5">
    <source>
        <dbReference type="Proteomes" id="UP000306918"/>
    </source>
</evidence>
<dbReference type="Gene3D" id="3.55.50.30">
    <property type="match status" value="1"/>
</dbReference>
<protein>
    <submittedName>
        <fullName evidence="4">DUF4974 domain-containing protein</fullName>
    </submittedName>
</protein>
<evidence type="ECO:0000259" key="3">
    <source>
        <dbReference type="Pfam" id="PF16344"/>
    </source>
</evidence>
<evidence type="ECO:0000259" key="2">
    <source>
        <dbReference type="Pfam" id="PF04773"/>
    </source>
</evidence>
<dbReference type="RefSeq" id="WP_136577746.1">
    <property type="nucleotide sequence ID" value="NZ_STFF01000003.1"/>
</dbReference>
<feature type="domain" description="FecR protein" evidence="2">
    <location>
        <begin position="152"/>
        <end position="248"/>
    </location>
</feature>
<dbReference type="GO" id="GO:0016989">
    <property type="term" value="F:sigma factor antagonist activity"/>
    <property type="evidence" value="ECO:0007669"/>
    <property type="project" value="TreeGrafter"/>
</dbReference>
<sequence length="361" mass="41047">MHELNNHKPQTTNHKLIVIKNKDIEITMDKYKEYQIDDFLRDESFINWVLDPEGANNQAWAKWMNANPANKETAQKAIDTIRSFDFKKEPVADDFYTNLKLRIDNTIANEQLVTVARKPVVRLWWKAAAVVAGLLIGAGVLYYVRKPSYTFISTPYAAIKTVLLPDSSEVVLNANSSIRFNANRTGSKREVWVTGEAFFKVRHLEQAGKAQPFAVYAGDAVIEVLGTEFNVKSVNNTTGVLLRQGKVRFSIPASHSTTIMQPNDYCQYNASQGEIITRGANPVLFTSWMEQKYRFEKTPVQEICTTLKEYFGYDFIIRKPELATQPISGTLELQNEQVMLRILSELLNAKVTREGNQVIIE</sequence>
<keyword evidence="5" id="KW-1185">Reference proteome</keyword>
<dbReference type="OrthoDB" id="923517at2"/>
<evidence type="ECO:0000256" key="1">
    <source>
        <dbReference type="SAM" id="Phobius"/>
    </source>
</evidence>
<dbReference type="AlphaFoldDB" id="A0A4S8HZK3"/>
<dbReference type="EMBL" id="STFF01000003">
    <property type="protein sequence ID" value="THU39614.1"/>
    <property type="molecule type" value="Genomic_DNA"/>
</dbReference>
<keyword evidence="1" id="KW-0472">Membrane</keyword>
<dbReference type="InterPro" id="IPR012373">
    <property type="entry name" value="Ferrdict_sens_TM"/>
</dbReference>
<evidence type="ECO:0000313" key="4">
    <source>
        <dbReference type="EMBL" id="THU39614.1"/>
    </source>
</evidence>
<organism evidence="4 5">
    <name type="scientific">Niastella caeni</name>
    <dbReference type="NCBI Taxonomy" id="2569763"/>
    <lineage>
        <taxon>Bacteria</taxon>
        <taxon>Pseudomonadati</taxon>
        <taxon>Bacteroidota</taxon>
        <taxon>Chitinophagia</taxon>
        <taxon>Chitinophagales</taxon>
        <taxon>Chitinophagaceae</taxon>
        <taxon>Niastella</taxon>
    </lineage>
</organism>
<dbReference type="Gene3D" id="2.60.120.1440">
    <property type="match status" value="1"/>
</dbReference>
<name>A0A4S8HZK3_9BACT</name>
<accession>A0A4S8HZK3</accession>
<dbReference type="Proteomes" id="UP000306918">
    <property type="component" value="Unassembled WGS sequence"/>
</dbReference>
<feature type="transmembrane region" description="Helical" evidence="1">
    <location>
        <begin position="123"/>
        <end position="144"/>
    </location>
</feature>
<reference evidence="4 5" key="1">
    <citation type="submission" date="2019-04" db="EMBL/GenBank/DDBJ databases">
        <title>Niastella caeni sp. nov., isolated from activated sludge.</title>
        <authorList>
            <person name="Sheng M."/>
        </authorList>
    </citation>
    <scope>NUCLEOTIDE SEQUENCE [LARGE SCALE GENOMIC DNA]</scope>
    <source>
        <strain evidence="4 5">HX-2-15</strain>
    </source>
</reference>
<dbReference type="Pfam" id="PF16344">
    <property type="entry name" value="FecR_C"/>
    <property type="match status" value="1"/>
</dbReference>
<keyword evidence="1" id="KW-0812">Transmembrane</keyword>